<evidence type="ECO:0000313" key="1">
    <source>
        <dbReference type="EMBL" id="TWH64402.1"/>
    </source>
</evidence>
<dbReference type="EMBL" id="VLKG01000009">
    <property type="protein sequence ID" value="TWH64402.1"/>
    <property type="molecule type" value="Genomic_DNA"/>
</dbReference>
<sequence>MNPTEDIEMPTSLTQRQFKLLTRLATEVLELRAEAVREGAFDGTLGQLAALLSEVDNDVNALRRRGIPDLKRHLAAGRRAHGEYRLTNLKADQERSELIERAFALVAEAGQIEAQIQQDQVNQKSKIERLMGLGATLEEAQRIAGPLPEYPHSKESLLAESKALIERATAILHQKATQVAHPYSVEAGWVRGYGVFSGLDVTEQLPSPKPHC</sequence>
<protein>
    <submittedName>
        <fullName evidence="1">Uncharacterized protein</fullName>
    </submittedName>
</protein>
<reference evidence="1 2" key="1">
    <citation type="submission" date="2019-07" db="EMBL/GenBank/DDBJ databases">
        <title>Genomic Encyclopedia of Type Strains, Phase I: the one thousand microbial genomes (KMG-I) project.</title>
        <authorList>
            <person name="Kyrpides N."/>
        </authorList>
    </citation>
    <scope>NUCLEOTIDE SEQUENCE [LARGE SCALE GENOMIC DNA]</scope>
    <source>
        <strain evidence="1 2">DSM 375</strain>
    </source>
</reference>
<accession>A0A562I0B9</accession>
<organism evidence="1 2">
    <name type="scientific">Azomonas agilis</name>
    <dbReference type="NCBI Taxonomy" id="116849"/>
    <lineage>
        <taxon>Bacteria</taxon>
        <taxon>Pseudomonadati</taxon>
        <taxon>Pseudomonadota</taxon>
        <taxon>Gammaproteobacteria</taxon>
        <taxon>Pseudomonadales</taxon>
        <taxon>Pseudomonadaceae</taxon>
        <taxon>Azomonas</taxon>
    </lineage>
</organism>
<dbReference type="Proteomes" id="UP000319627">
    <property type="component" value="Unassembled WGS sequence"/>
</dbReference>
<gene>
    <name evidence="1" type="ORF">LX59_02349</name>
</gene>
<keyword evidence="2" id="KW-1185">Reference proteome</keyword>
<proteinExistence type="predicted"/>
<comment type="caution">
    <text evidence="1">The sequence shown here is derived from an EMBL/GenBank/DDBJ whole genome shotgun (WGS) entry which is preliminary data.</text>
</comment>
<dbReference type="AlphaFoldDB" id="A0A562I0B9"/>
<evidence type="ECO:0000313" key="2">
    <source>
        <dbReference type="Proteomes" id="UP000319627"/>
    </source>
</evidence>
<name>A0A562I0B9_9GAMM</name>